<evidence type="ECO:0000313" key="2">
    <source>
        <dbReference type="EMBL" id="CRY69357.1"/>
    </source>
</evidence>
<dbReference type="AlphaFoldDB" id="A0A0T9RB89"/>
<dbReference type="GO" id="GO:0051276">
    <property type="term" value="P:chromosome organization"/>
    <property type="evidence" value="ECO:0007669"/>
    <property type="project" value="InterPro"/>
</dbReference>
<evidence type="ECO:0000313" key="4">
    <source>
        <dbReference type="Proteomes" id="UP000045840"/>
    </source>
</evidence>
<dbReference type="Proteomes" id="UP000045840">
    <property type="component" value="Unassembled WGS sequence"/>
</dbReference>
<dbReference type="EMBL" id="CWJL01000044">
    <property type="protein sequence ID" value="CRY69357.1"/>
    <property type="molecule type" value="Genomic_DNA"/>
</dbReference>
<dbReference type="RefSeq" id="WP_072086375.1">
    <property type="nucleotide sequence ID" value="NZ_CAWMMU010000044.1"/>
</dbReference>
<name>A0A0T9RB89_9GAMM</name>
<reference evidence="2 3" key="3">
    <citation type="submission" date="2015-03" db="EMBL/GenBank/DDBJ databases">
        <authorList>
            <consortium name="Pathogen Informatics"/>
            <person name="Murphy D."/>
        </authorList>
    </citation>
    <scope>NUCLEOTIDE SEQUENCE [LARGE SCALE GENOMIC DNA]</scope>
    <source>
        <strain evidence="3">type strain: CIP110230</strain>
        <strain evidence="2">Type strain: CIP110230</strain>
    </source>
</reference>
<accession>A0A0T9RB89</accession>
<dbReference type="Proteomes" id="UP000044625">
    <property type="component" value="Unassembled WGS sequence"/>
</dbReference>
<proteinExistence type="predicted"/>
<dbReference type="Gene3D" id="1.10.10.1400">
    <property type="entry name" value="Terminase, small subunit, N-terminal DNA-binding domain, HTH motif"/>
    <property type="match status" value="1"/>
</dbReference>
<sequence length="194" mass="21763">MDMKKTLTSEQKALFDALTQLQRRFVTALLNGKNQTEAYRKAGGKAKTDDTARAQASRMITFDNVQAFLQSVQYEAINDAIMTHTEAMERLTTMGRATIRDLAEFSEHELGKDEHGKPIIQAVWRFKDSVKQNPEMLDAIAELTAGREGIKLKLHDSKAAIKQLAEMQGWEAPRKSEHTIKGLPTLTDLFGGEK</sequence>
<reference evidence="1" key="2">
    <citation type="submission" date="2015-03" db="EMBL/GenBank/DDBJ databases">
        <authorList>
            <person name="Murphy D."/>
        </authorList>
    </citation>
    <scope>NUCLEOTIDE SEQUENCE [LARGE SCALE GENOMIC DNA]</scope>
    <source>
        <strain evidence="1">A125KOH2</strain>
    </source>
</reference>
<gene>
    <name evidence="1" type="ORF">ERS008529_04316</name>
    <name evidence="2" type="ORF">ERS137968_04509</name>
</gene>
<dbReference type="STRING" id="1288385.ERS137968_04509"/>
<evidence type="ECO:0000313" key="1">
    <source>
        <dbReference type="EMBL" id="CNI54068.1"/>
    </source>
</evidence>
<dbReference type="InterPro" id="IPR005335">
    <property type="entry name" value="Terminase_ssu"/>
</dbReference>
<dbReference type="Pfam" id="PF03592">
    <property type="entry name" value="Terminase_2"/>
    <property type="match status" value="1"/>
</dbReference>
<dbReference type="EMBL" id="CQAZ01000062">
    <property type="protein sequence ID" value="CNI54068.1"/>
    <property type="molecule type" value="Genomic_DNA"/>
</dbReference>
<evidence type="ECO:0000313" key="3">
    <source>
        <dbReference type="Proteomes" id="UP000044625"/>
    </source>
</evidence>
<dbReference type="OrthoDB" id="8227562at2"/>
<protein>
    <submittedName>
        <fullName evidence="1">Phage terminase small subunit</fullName>
    </submittedName>
</protein>
<organism evidence="1 4">
    <name type="scientific">Yersinia pekkanenii</name>
    <dbReference type="NCBI Taxonomy" id="1288385"/>
    <lineage>
        <taxon>Bacteria</taxon>
        <taxon>Pseudomonadati</taxon>
        <taxon>Pseudomonadota</taxon>
        <taxon>Gammaproteobacteria</taxon>
        <taxon>Enterobacterales</taxon>
        <taxon>Yersiniaceae</taxon>
        <taxon>Yersinia</taxon>
    </lineage>
</organism>
<dbReference type="InterPro" id="IPR038713">
    <property type="entry name" value="Terminase_Gp1_N_sf"/>
</dbReference>
<reference evidence="4" key="1">
    <citation type="submission" date="2015-03" db="EMBL/GenBank/DDBJ databases">
        <authorList>
            <consortium name="Pathogen Informatics"/>
        </authorList>
    </citation>
    <scope>NUCLEOTIDE SEQUENCE [LARGE SCALE GENOMIC DNA]</scope>
    <source>
        <strain evidence="4">A125KOH2</strain>
    </source>
</reference>
<keyword evidence="3" id="KW-1185">Reference proteome</keyword>